<dbReference type="SUPFAM" id="SSF53613">
    <property type="entry name" value="Ribokinase-like"/>
    <property type="match status" value="1"/>
</dbReference>
<dbReference type="EC" id="2.4.1.173" evidence="4"/>
<comment type="similarity">
    <text evidence="3">Belongs to the glycosyltransferase 28 family.</text>
</comment>
<dbReference type="Proteomes" id="UP000310066">
    <property type="component" value="Unassembled WGS sequence"/>
</dbReference>
<dbReference type="FunFam" id="3.40.50.2000:FF:000029">
    <property type="entry name" value="Sterol 3-beta-glucosyltransferase"/>
    <property type="match status" value="1"/>
</dbReference>
<dbReference type="InterPro" id="IPR004182">
    <property type="entry name" value="GRAM"/>
</dbReference>
<dbReference type="Gene3D" id="2.30.29.30">
    <property type="entry name" value="Pleckstrin-homology domain (PH domain)/Phosphotyrosine-binding domain (PTB)"/>
    <property type="match status" value="2"/>
</dbReference>
<evidence type="ECO:0000256" key="10">
    <source>
        <dbReference type="ARBA" id="ARBA00022679"/>
    </source>
</evidence>
<dbReference type="PANTHER" id="PTHR48050">
    <property type="entry name" value="STEROL 3-BETA-GLUCOSYLTRANSFERASE"/>
    <property type="match status" value="1"/>
</dbReference>
<feature type="compositionally biased region" description="Polar residues" evidence="24">
    <location>
        <begin position="442"/>
        <end position="454"/>
    </location>
</feature>
<dbReference type="InterPro" id="IPR004276">
    <property type="entry name" value="GlycoTrans_28_N"/>
</dbReference>
<evidence type="ECO:0000256" key="15">
    <source>
        <dbReference type="ARBA" id="ARBA00023011"/>
    </source>
</evidence>
<dbReference type="InterPro" id="IPR048065">
    <property type="entry name" value="ATG26_PH_GRAM2"/>
</dbReference>
<dbReference type="GO" id="GO:0005975">
    <property type="term" value="P:carbohydrate metabolic process"/>
    <property type="evidence" value="ECO:0007669"/>
    <property type="project" value="InterPro"/>
</dbReference>
<dbReference type="FunFam" id="2.30.29.30:FF:000303">
    <property type="entry name" value="Sterol 3-beta-glucosyltransferase"/>
    <property type="match status" value="1"/>
</dbReference>
<dbReference type="InterPro" id="IPR010610">
    <property type="entry name" value="EryCIII-like_C"/>
</dbReference>
<evidence type="ECO:0000256" key="16">
    <source>
        <dbReference type="ARBA" id="ARBA00023098"/>
    </source>
</evidence>
<dbReference type="SUPFAM" id="SSF50729">
    <property type="entry name" value="PH domain-like"/>
    <property type="match status" value="1"/>
</dbReference>
<dbReference type="SMART" id="SM00568">
    <property type="entry name" value="GRAM"/>
    <property type="match status" value="2"/>
</dbReference>
<evidence type="ECO:0000256" key="7">
    <source>
        <dbReference type="ARBA" id="ARBA00022490"/>
    </source>
</evidence>
<dbReference type="PROSITE" id="PS50003">
    <property type="entry name" value="PH_DOMAIN"/>
    <property type="match status" value="1"/>
</dbReference>
<dbReference type="GO" id="GO:0034045">
    <property type="term" value="C:phagophore assembly site membrane"/>
    <property type="evidence" value="ECO:0007669"/>
    <property type="project" value="UniProtKB-SubCell"/>
</dbReference>
<evidence type="ECO:0000256" key="5">
    <source>
        <dbReference type="ARBA" id="ARBA00017894"/>
    </source>
</evidence>
<keyword evidence="14" id="KW-0072">Autophagy</keyword>
<evidence type="ECO:0000256" key="19">
    <source>
        <dbReference type="ARBA" id="ARBA00023221"/>
    </source>
</evidence>
<keyword evidence="15" id="KW-0756">Sterol biosynthesis</keyword>
<dbReference type="Pfam" id="PF06722">
    <property type="entry name" value="EryCIII-like_C"/>
    <property type="match status" value="1"/>
</dbReference>
<dbReference type="PANTHER" id="PTHR48050:SF25">
    <property type="entry name" value="STEROL 3-BETA-GLUCOSYLTRANSFERASE"/>
    <property type="match status" value="1"/>
</dbReference>
<dbReference type="FunFam" id="3.40.50.2000:FF:000009">
    <property type="entry name" value="Sterol 3-beta-glucosyltransferase UGT80A2"/>
    <property type="match status" value="1"/>
</dbReference>
<evidence type="ECO:0000256" key="22">
    <source>
        <dbReference type="ARBA" id="ARBA00049453"/>
    </source>
</evidence>
<dbReference type="SMART" id="SM00233">
    <property type="entry name" value="PH"/>
    <property type="match status" value="1"/>
</dbReference>
<organism evidence="26 27">
    <name type="scientific">Friedmanniomyces endolithicus</name>
    <dbReference type="NCBI Taxonomy" id="329885"/>
    <lineage>
        <taxon>Eukaryota</taxon>
        <taxon>Fungi</taxon>
        <taxon>Dikarya</taxon>
        <taxon>Ascomycota</taxon>
        <taxon>Pezizomycotina</taxon>
        <taxon>Dothideomycetes</taxon>
        <taxon>Dothideomycetidae</taxon>
        <taxon>Mycosphaerellales</taxon>
        <taxon>Teratosphaeriaceae</taxon>
        <taxon>Friedmanniomyces</taxon>
    </lineage>
</organism>
<evidence type="ECO:0000256" key="20">
    <source>
        <dbReference type="ARBA" id="ARBA00029843"/>
    </source>
</evidence>
<feature type="region of interest" description="Disordered" evidence="24">
    <location>
        <begin position="1527"/>
        <end position="1552"/>
    </location>
</feature>
<keyword evidence="12" id="KW-0653">Protein transport</keyword>
<dbReference type="InterPro" id="IPR002213">
    <property type="entry name" value="UDP_glucos_trans"/>
</dbReference>
<keyword evidence="19" id="KW-0753">Steroid metabolism</keyword>
<dbReference type="InterPro" id="IPR029056">
    <property type="entry name" value="Ribokinase-like"/>
</dbReference>
<sequence length="1552" mass="171787">MTRPRYHCSSDVDGHAKIQFVALGNGVWLDEIRRQGNADIKDVPGGSVTFATLGARLFAADCTDAIGMAFKAGHDFPESIVDIFRSWSIDLAVQWLRDSPASRGLVVYEKGNNNRKGFQRLTEPLPVTVAELQGTTLLATSAFEFFGSAEYIDDQGADIVSLRQQLGGDHASTQPFIVWEPHPKSCLPDTLSKHQHVARLVNVFSPNHEELHSFFGEPTADVDPMVIEAQAQSFVDAGIGPHGDGCIVVRAAGHGCMVLSRHRSACWLPPFYPADSDNVVDATGAGNAFLGAFAIGWQKTESYIEAAAYGTVAASFALEQVGLPMKSGEGDGELWNGCGVEDRLAEYRQRIRGKSLEDIHKVRDQRHVSMDVPERFQGEDNEEDVTGIAEDSPGYAQQSLYGLIGATHSKSGLHMQGHFHPDSGSESGGETETEGSGRPDRISSTAAGQPSDSRSNLDEQRQSPKPDSSRHRKNKSEGKGLRSFLRPIRERSDSQPPDIMTHSGFLPARGKATREPDRPASAGGMRSDAPLLDRKLHARARAEMDASTTSTSSRRGKDGSSSESTKMKATAVDLPVAVAEIFGFGEPEDIIAEYPCWYLQSVLLQGYLYITKKHVCFYAYMQKKGHATIKSGQLAKQGKRNPRYRRYWFALKGDVLSYYTNAADPYFPSGTVDLRYGVSADLVPEKGHDKSKDSALFTVTTDNRTYHFRADSTASAKEWVKQLQKVIFRSHNDGDSIKISLPLENVVDVESSPLNDMAETIRLRVIDNDQTYSVDEYFFTFFSHGKDALHLLHVLTADNENRKAPLDIADDDGQGKRGLSYLGSSPKDYYTKFSGAMAGGKRHYTEADGLAPESHIEDPEEDLDTVEHERRFQQHFALPESERLLAVYYCSLHRVLPLYGKAYVGTRNFCFRSLLYGTRTKMVIPFKNILNLEKEKGFRWGYPGMVVVIKGHGGLFFDFSSNGLRDDCVVTVLRTLEAVRALQESVILTPHEKKDADAAAAENKLLSGVRKDVHAERDADPSEILSRIESGTPMIFDDPNASILDFKPTKAMRITCLTIGSRGDIQPYIALCKGLLADGQHPRIATHREFQGWVEKHGIEFAPVEGDPAELMRVCVENGMFTPRFLYQATSQFRDWFDGLLTSSYEACKGSDLIIESPSAMAGIHIAEALSIPYFRAFTMPWTRTRAYPHAFAVPSHKQGGAYNYMSYAFFDNLFWQISASQINSWRRKHLGLKPTSLEKLQPNKVPFLYNFSPSVVVPPLDFSDWVRVTGYWFLDEGTAWTPPADLQAFIDKARADKQKLVYIGFGSVTVSDSRELTQHVVDAVLKADVRCILSKGWSDHFDKKDASVPEVPLPPSVFQIRSAPHDWLFQQIDAAVHHGGAGTTGASLRAGVPTIIKPFFGDQYFFATRVEDLGVGIHLRKITVNALGKALWIATHDDRMQGKARLMGEQIRNEDGVATAITAIYRDLDYARTLIKKREVKIEGGGEVEDTEEAWTFVENDSDGDVARLGEPEVVWPASLLQAQQSWGGGGGHRKQASLGSMVLRGGQKTS</sequence>
<keyword evidence="9" id="KW-0328">Glycosyltransferase</keyword>
<feature type="compositionally biased region" description="Basic and acidic residues" evidence="24">
    <location>
        <begin position="455"/>
        <end position="480"/>
    </location>
</feature>
<dbReference type="CDD" id="cd13215">
    <property type="entry name" value="PH-GRAM1_AGT26"/>
    <property type="match status" value="1"/>
</dbReference>
<dbReference type="GO" id="GO:0015031">
    <property type="term" value="P:protein transport"/>
    <property type="evidence" value="ECO:0007669"/>
    <property type="project" value="UniProtKB-KW"/>
</dbReference>
<dbReference type="InterPro" id="IPR011993">
    <property type="entry name" value="PH-like_dom_sf"/>
</dbReference>
<evidence type="ECO:0000256" key="17">
    <source>
        <dbReference type="ARBA" id="ARBA00023136"/>
    </source>
</evidence>
<evidence type="ECO:0000256" key="14">
    <source>
        <dbReference type="ARBA" id="ARBA00023006"/>
    </source>
</evidence>
<comment type="catalytic activity">
    <reaction evidence="21">
        <text>ergosterol + UDP-alpha-D-glucose = ergosteryl 3-beta-D-glucoside + UDP + H(+)</text>
        <dbReference type="Rhea" id="RHEA:61836"/>
        <dbReference type="ChEBI" id="CHEBI:15378"/>
        <dbReference type="ChEBI" id="CHEBI:16933"/>
        <dbReference type="ChEBI" id="CHEBI:52973"/>
        <dbReference type="ChEBI" id="CHEBI:58223"/>
        <dbReference type="ChEBI" id="CHEBI:58885"/>
    </reaction>
    <physiologicalReaction direction="left-to-right" evidence="21">
        <dbReference type="Rhea" id="RHEA:61837"/>
    </physiologicalReaction>
</comment>
<evidence type="ECO:0000313" key="27">
    <source>
        <dbReference type="Proteomes" id="UP000310066"/>
    </source>
</evidence>
<evidence type="ECO:0000256" key="1">
    <source>
        <dbReference type="ARBA" id="ARBA00004496"/>
    </source>
</evidence>
<comment type="subcellular location">
    <subcellularLocation>
        <location evidence="1">Cytoplasm</location>
    </subcellularLocation>
    <subcellularLocation>
        <location evidence="2">Preautophagosomal structure membrane</location>
        <topology evidence="2">Peripheral membrane protein</topology>
    </subcellularLocation>
</comment>
<evidence type="ECO:0000313" key="26">
    <source>
        <dbReference type="EMBL" id="TKA43374.1"/>
    </source>
</evidence>
<keyword evidence="11" id="KW-0677">Repeat</keyword>
<evidence type="ECO:0000256" key="8">
    <source>
        <dbReference type="ARBA" id="ARBA00022516"/>
    </source>
</evidence>
<evidence type="ECO:0000256" key="13">
    <source>
        <dbReference type="ARBA" id="ARBA00022955"/>
    </source>
</evidence>
<reference evidence="26 27" key="1">
    <citation type="submission" date="2017-03" db="EMBL/GenBank/DDBJ databases">
        <title>Genomes of endolithic fungi from Antarctica.</title>
        <authorList>
            <person name="Coleine C."/>
            <person name="Masonjones S."/>
            <person name="Stajich J.E."/>
        </authorList>
    </citation>
    <scope>NUCLEOTIDE SEQUENCE [LARGE SCALE GENOMIC DNA]</scope>
    <source>
        <strain evidence="26 27">CCFEE 5311</strain>
    </source>
</reference>
<feature type="region of interest" description="Disordered" evidence="24">
    <location>
        <begin position="412"/>
        <end position="567"/>
    </location>
</feature>
<keyword evidence="17" id="KW-0472">Membrane</keyword>
<evidence type="ECO:0000256" key="3">
    <source>
        <dbReference type="ARBA" id="ARBA00006962"/>
    </source>
</evidence>
<feature type="compositionally biased region" description="Basic and acidic residues" evidence="24">
    <location>
        <begin position="531"/>
        <end position="544"/>
    </location>
</feature>
<dbReference type="CDD" id="cd13216">
    <property type="entry name" value="PH-GRAM2_AGT26"/>
    <property type="match status" value="1"/>
</dbReference>
<dbReference type="InterPro" id="IPR050426">
    <property type="entry name" value="Glycosyltransferase_28"/>
</dbReference>
<comment type="function">
    <text evidence="23">Sterol glycosyltransferase responsible for the glycosylation of ergosterol to form ergosterol-glucoside.</text>
</comment>
<evidence type="ECO:0000256" key="23">
    <source>
        <dbReference type="ARBA" id="ARBA00059773"/>
    </source>
</evidence>
<comment type="catalytic activity">
    <reaction evidence="22">
        <text>a sterol + UDP-alpha-D-glucose = a sterol 3-beta-D-glucoside + UDP + H(+)</text>
        <dbReference type="Rhea" id="RHEA:22724"/>
        <dbReference type="ChEBI" id="CHEBI:15378"/>
        <dbReference type="ChEBI" id="CHEBI:15889"/>
        <dbReference type="ChEBI" id="CHEBI:37424"/>
        <dbReference type="ChEBI" id="CHEBI:58223"/>
        <dbReference type="ChEBI" id="CHEBI:58885"/>
        <dbReference type="EC" id="2.4.1.173"/>
    </reaction>
    <physiologicalReaction direction="left-to-right" evidence="22">
        <dbReference type="Rhea" id="RHEA:22725"/>
    </physiologicalReaction>
</comment>
<dbReference type="Gene3D" id="3.40.1190.20">
    <property type="match status" value="1"/>
</dbReference>
<gene>
    <name evidence="26" type="ORF">B0A54_05856</name>
</gene>
<protein>
    <recommendedName>
        <fullName evidence="5">Sterol 3-beta-glucosyltransferase</fullName>
        <ecNumber evidence="4">2.4.1.173</ecNumber>
    </recommendedName>
    <alternativeName>
        <fullName evidence="20">Autophagy-related protein 26</fullName>
    </alternativeName>
</protein>
<keyword evidence="10" id="KW-0808">Transferase</keyword>
<proteinExistence type="inferred from homology"/>
<dbReference type="Pfam" id="PF02893">
    <property type="entry name" value="GRAM"/>
    <property type="match status" value="2"/>
</dbReference>
<keyword evidence="7" id="KW-0963">Cytoplasm</keyword>
<evidence type="ECO:0000256" key="4">
    <source>
        <dbReference type="ARBA" id="ARBA00012650"/>
    </source>
</evidence>
<dbReference type="InterPro" id="IPR011611">
    <property type="entry name" value="PfkB_dom"/>
</dbReference>
<dbReference type="Pfam" id="PF00169">
    <property type="entry name" value="PH"/>
    <property type="match status" value="1"/>
</dbReference>
<evidence type="ECO:0000256" key="12">
    <source>
        <dbReference type="ARBA" id="ARBA00022927"/>
    </source>
</evidence>
<dbReference type="OrthoDB" id="10261837at2759"/>
<keyword evidence="6" id="KW-0813">Transport</keyword>
<evidence type="ECO:0000256" key="6">
    <source>
        <dbReference type="ARBA" id="ARBA00022448"/>
    </source>
</evidence>
<keyword evidence="16" id="KW-0443">Lipid metabolism</keyword>
<dbReference type="FunFam" id="2.30.29.30:FF:000391">
    <property type="entry name" value="Sterol 3-beta-glucosyltransferase"/>
    <property type="match status" value="1"/>
</dbReference>
<dbReference type="EMBL" id="NAJP01000019">
    <property type="protein sequence ID" value="TKA43374.1"/>
    <property type="molecule type" value="Genomic_DNA"/>
</dbReference>
<comment type="caution">
    <text evidence="26">The sequence shown here is derived from an EMBL/GenBank/DDBJ whole genome shotgun (WGS) entry which is preliminary data.</text>
</comment>
<keyword evidence="13" id="KW-0752">Steroid biosynthesis</keyword>
<evidence type="ECO:0000256" key="24">
    <source>
        <dbReference type="SAM" id="MobiDB-lite"/>
    </source>
</evidence>
<dbReference type="STRING" id="329885.A0A4U0V421"/>
<dbReference type="GO" id="GO:0006914">
    <property type="term" value="P:autophagy"/>
    <property type="evidence" value="ECO:0007669"/>
    <property type="project" value="UniProtKB-KW"/>
</dbReference>
<dbReference type="InterPro" id="IPR001849">
    <property type="entry name" value="PH_domain"/>
</dbReference>
<name>A0A4U0V421_9PEZI</name>
<evidence type="ECO:0000256" key="21">
    <source>
        <dbReference type="ARBA" id="ARBA00047886"/>
    </source>
</evidence>
<dbReference type="InterPro" id="IPR048066">
    <property type="entry name" value="ATG26_PH_GRAM1"/>
</dbReference>
<dbReference type="CDD" id="cd03784">
    <property type="entry name" value="GT1_Gtf-like"/>
    <property type="match status" value="1"/>
</dbReference>
<dbReference type="SUPFAM" id="SSF53756">
    <property type="entry name" value="UDP-Glycosyltransferase/glycogen phosphorylase"/>
    <property type="match status" value="1"/>
</dbReference>
<keyword evidence="8" id="KW-0444">Lipid biosynthesis</keyword>
<evidence type="ECO:0000256" key="11">
    <source>
        <dbReference type="ARBA" id="ARBA00022737"/>
    </source>
</evidence>
<accession>A0A4U0V421</accession>
<keyword evidence="18" id="KW-1207">Sterol metabolism</keyword>
<evidence type="ECO:0000256" key="18">
    <source>
        <dbReference type="ARBA" id="ARBA00023166"/>
    </source>
</evidence>
<evidence type="ECO:0000256" key="9">
    <source>
        <dbReference type="ARBA" id="ARBA00022676"/>
    </source>
</evidence>
<evidence type="ECO:0000259" key="25">
    <source>
        <dbReference type="PROSITE" id="PS50003"/>
    </source>
</evidence>
<dbReference type="Pfam" id="PF00294">
    <property type="entry name" value="PfkB"/>
    <property type="match status" value="1"/>
</dbReference>
<dbReference type="GO" id="GO:0016126">
    <property type="term" value="P:sterol biosynthetic process"/>
    <property type="evidence" value="ECO:0007669"/>
    <property type="project" value="UniProtKB-KW"/>
</dbReference>
<feature type="domain" description="PH" evidence="25">
    <location>
        <begin position="627"/>
        <end position="728"/>
    </location>
</feature>
<evidence type="ECO:0000256" key="2">
    <source>
        <dbReference type="ARBA" id="ARBA00004623"/>
    </source>
</evidence>
<feature type="compositionally biased region" description="Low complexity" evidence="24">
    <location>
        <begin position="424"/>
        <end position="434"/>
    </location>
</feature>
<dbReference type="GO" id="GO:0016906">
    <property type="term" value="F:sterol 3-beta-glucosyltransferase activity"/>
    <property type="evidence" value="ECO:0007669"/>
    <property type="project" value="UniProtKB-EC"/>
</dbReference>
<dbReference type="Gene3D" id="3.40.50.2000">
    <property type="entry name" value="Glycogen Phosphorylase B"/>
    <property type="match status" value="2"/>
</dbReference>
<dbReference type="Pfam" id="PF03033">
    <property type="entry name" value="Glyco_transf_28"/>
    <property type="match status" value="1"/>
</dbReference>